<dbReference type="GO" id="GO:0005886">
    <property type="term" value="C:plasma membrane"/>
    <property type="evidence" value="ECO:0007669"/>
    <property type="project" value="UniProtKB-SubCell"/>
</dbReference>
<dbReference type="Pfam" id="PF02706">
    <property type="entry name" value="Wzz"/>
    <property type="match status" value="1"/>
</dbReference>
<dbReference type="NCBIfam" id="TIGR01007">
    <property type="entry name" value="eps_fam"/>
    <property type="match status" value="1"/>
</dbReference>
<evidence type="ECO:0000256" key="1">
    <source>
        <dbReference type="ARBA" id="ARBA00004429"/>
    </source>
</evidence>
<keyword evidence="9" id="KW-0067">ATP-binding</keyword>
<gene>
    <name evidence="19" type="ORF">GJ697_22400</name>
</gene>
<comment type="subcellular location">
    <subcellularLocation>
        <location evidence="1">Cell inner membrane</location>
        <topology evidence="1">Multi-pass membrane protein</topology>
    </subcellularLocation>
</comment>
<evidence type="ECO:0000256" key="8">
    <source>
        <dbReference type="ARBA" id="ARBA00022777"/>
    </source>
</evidence>
<evidence type="ECO:0000256" key="11">
    <source>
        <dbReference type="ARBA" id="ARBA00023136"/>
    </source>
</evidence>
<feature type="domain" description="Tyrosine-protein kinase G-rich" evidence="18">
    <location>
        <begin position="403"/>
        <end position="482"/>
    </location>
</feature>
<evidence type="ECO:0000313" key="19">
    <source>
        <dbReference type="EMBL" id="MRX10587.1"/>
    </source>
</evidence>
<evidence type="ECO:0000256" key="4">
    <source>
        <dbReference type="ARBA" id="ARBA00022519"/>
    </source>
</evidence>
<dbReference type="Pfam" id="PF23607">
    <property type="entry name" value="WZC_N"/>
    <property type="match status" value="1"/>
</dbReference>
<keyword evidence="6 15" id="KW-0812">Transmembrane</keyword>
<keyword evidence="8 19" id="KW-0418">Kinase</keyword>
<keyword evidence="4" id="KW-0997">Cell inner membrane</keyword>
<keyword evidence="12" id="KW-0829">Tyrosine-protein kinase</keyword>
<evidence type="ECO:0000256" key="6">
    <source>
        <dbReference type="ARBA" id="ARBA00022692"/>
    </source>
</evidence>
<keyword evidence="7" id="KW-0547">Nucleotide-binding</keyword>
<keyword evidence="5 19" id="KW-0808">Transferase</keyword>
<sequence length="755" mass="82092">MPLPVLSRQPREVLRIAGTPIPQRAAVDEALDLRHHLDVLRAHRWLIVSVAALCLLAAALYALVARPVYEANMLFHVEEVSPNASRNILNDVSSLFDTKKEAVAEMELLRSRAVIEPAVLRLRLDLDAAPNYLPLLERWLGDWPGPPLLPPGVFGYGGYGWGGERIVVGEFAVPEPLLGHGFTLTARAGDGYDLSSEEDGIAATGRVGWPLSVATPNGTLVLTVQRLQALPGTRFRLMRITPQAAVERVQRAMTVSEQGRQSGVISVRLRGDAPQLSRDTLSEIGREYLRQNRARKVEEAERSLAFLNGQLPELRQRLEQSEDQYSRFRTAHGTIDLAEEARISLQRVAAAQQRRADLEQKRTELLARYTSEHPIVQGVAAQLRGVDREIAEATRRIESLPALEQDAARMAREIKVNTELYTALSNTAQQLRLVSAGQVSNVRLVDAPVAPDKPLRPNRPLIVAAGAGAGLLLGCVAALARDYWRGGIRDPQRVEQLLGASVVHAVVPHSSAQDALARAGRRKDQPMLPLLATDAPDDVAVEALRVFRTALLHALPGFKNKAVMLSSPLPGQGKSFLTANLAAVTAASGKRVLLIDADWRNGSLHRYFGLAHAPGLSEALVEQAPLAQIVHRNVLANLDFIATGSLPSGRAEFLMHASFGALLERAGAEYDLILLDPPPVLALADALVIGAQAGAVYLVARAGVNGQTDILEAVRRLNQANAPLHGLIFNDLYLRLSSYGYRYHDSDVQRLVGSG</sequence>
<evidence type="ECO:0000259" key="16">
    <source>
        <dbReference type="Pfam" id="PF02706"/>
    </source>
</evidence>
<dbReference type="CDD" id="cd05387">
    <property type="entry name" value="BY-kinase"/>
    <property type="match status" value="1"/>
</dbReference>
<dbReference type="InterPro" id="IPR032807">
    <property type="entry name" value="GNVR"/>
</dbReference>
<dbReference type="GO" id="GO:0005524">
    <property type="term" value="F:ATP binding"/>
    <property type="evidence" value="ECO:0007669"/>
    <property type="project" value="UniProtKB-KW"/>
</dbReference>
<evidence type="ECO:0000256" key="9">
    <source>
        <dbReference type="ARBA" id="ARBA00022840"/>
    </source>
</evidence>
<evidence type="ECO:0000256" key="5">
    <source>
        <dbReference type="ARBA" id="ARBA00022679"/>
    </source>
</evidence>
<dbReference type="EC" id="2.7.10.2" evidence="19"/>
<evidence type="ECO:0000256" key="15">
    <source>
        <dbReference type="SAM" id="Phobius"/>
    </source>
</evidence>
<evidence type="ECO:0000256" key="12">
    <source>
        <dbReference type="ARBA" id="ARBA00023137"/>
    </source>
</evidence>
<dbReference type="PANTHER" id="PTHR32309">
    <property type="entry name" value="TYROSINE-PROTEIN KINASE"/>
    <property type="match status" value="1"/>
</dbReference>
<feature type="domain" description="Polysaccharide chain length determinant N-terminal" evidence="16">
    <location>
        <begin position="30"/>
        <end position="118"/>
    </location>
</feature>
<feature type="domain" description="AAA" evidence="17">
    <location>
        <begin position="571"/>
        <end position="686"/>
    </location>
</feature>
<protein>
    <submittedName>
        <fullName evidence="19">Polysaccharide biosynthesis tyrosine autokinase</fullName>
        <ecNumber evidence="19">2.7.10.2</ecNumber>
    </submittedName>
</protein>
<keyword evidence="11 15" id="KW-0472">Membrane</keyword>
<name>A0A6L5QLN3_9BURK</name>
<comment type="similarity">
    <text evidence="2">Belongs to the etk/wzc family.</text>
</comment>
<keyword evidence="3" id="KW-1003">Cell membrane</keyword>
<keyword evidence="20" id="KW-1185">Reference proteome</keyword>
<reference evidence="19 20" key="1">
    <citation type="submission" date="2019-11" db="EMBL/GenBank/DDBJ databases">
        <title>Novel species isolated from a subtropical stream in China.</title>
        <authorList>
            <person name="Lu H."/>
        </authorList>
    </citation>
    <scope>NUCLEOTIDE SEQUENCE [LARGE SCALE GENOMIC DNA]</scope>
    <source>
        <strain evidence="19 20">FT25W</strain>
    </source>
</reference>
<comment type="caution">
    <text evidence="19">The sequence shown here is derived from an EMBL/GenBank/DDBJ whole genome shotgun (WGS) entry which is preliminary data.</text>
</comment>
<feature type="coiled-coil region" evidence="14">
    <location>
        <begin position="297"/>
        <end position="368"/>
    </location>
</feature>
<evidence type="ECO:0000256" key="2">
    <source>
        <dbReference type="ARBA" id="ARBA00008883"/>
    </source>
</evidence>
<evidence type="ECO:0000313" key="20">
    <source>
        <dbReference type="Proteomes" id="UP000481037"/>
    </source>
</evidence>
<dbReference type="Proteomes" id="UP000481037">
    <property type="component" value="Unassembled WGS sequence"/>
</dbReference>
<evidence type="ECO:0000256" key="7">
    <source>
        <dbReference type="ARBA" id="ARBA00022741"/>
    </source>
</evidence>
<comment type="catalytic activity">
    <reaction evidence="13">
        <text>L-tyrosyl-[protein] + ATP = O-phospho-L-tyrosyl-[protein] + ADP + H(+)</text>
        <dbReference type="Rhea" id="RHEA:10596"/>
        <dbReference type="Rhea" id="RHEA-COMP:10136"/>
        <dbReference type="Rhea" id="RHEA-COMP:20101"/>
        <dbReference type="ChEBI" id="CHEBI:15378"/>
        <dbReference type="ChEBI" id="CHEBI:30616"/>
        <dbReference type="ChEBI" id="CHEBI:46858"/>
        <dbReference type="ChEBI" id="CHEBI:61978"/>
        <dbReference type="ChEBI" id="CHEBI:456216"/>
    </reaction>
</comment>
<dbReference type="Pfam" id="PF13807">
    <property type="entry name" value="GNVR"/>
    <property type="match status" value="1"/>
</dbReference>
<proteinExistence type="inferred from homology"/>
<dbReference type="PANTHER" id="PTHR32309:SF32">
    <property type="entry name" value="TYROSINE-PROTEIN KINASE ETK-RELATED"/>
    <property type="match status" value="1"/>
</dbReference>
<keyword evidence="10 15" id="KW-1133">Transmembrane helix</keyword>
<evidence type="ECO:0000259" key="17">
    <source>
        <dbReference type="Pfam" id="PF13614"/>
    </source>
</evidence>
<evidence type="ECO:0000256" key="3">
    <source>
        <dbReference type="ARBA" id="ARBA00022475"/>
    </source>
</evidence>
<dbReference type="InterPro" id="IPR025669">
    <property type="entry name" value="AAA_dom"/>
</dbReference>
<dbReference type="GO" id="GO:0004715">
    <property type="term" value="F:non-membrane spanning protein tyrosine kinase activity"/>
    <property type="evidence" value="ECO:0007669"/>
    <property type="project" value="UniProtKB-EC"/>
</dbReference>
<dbReference type="RefSeq" id="WP_154362882.1">
    <property type="nucleotide sequence ID" value="NZ_WKJM01000022.1"/>
</dbReference>
<dbReference type="Pfam" id="PF13614">
    <property type="entry name" value="AAA_31"/>
    <property type="match status" value="1"/>
</dbReference>
<feature type="transmembrane region" description="Helical" evidence="15">
    <location>
        <begin position="45"/>
        <end position="64"/>
    </location>
</feature>
<dbReference type="InterPro" id="IPR005702">
    <property type="entry name" value="Wzc-like_C"/>
</dbReference>
<evidence type="ECO:0000256" key="10">
    <source>
        <dbReference type="ARBA" id="ARBA00022989"/>
    </source>
</evidence>
<dbReference type="Gene3D" id="3.40.50.300">
    <property type="entry name" value="P-loop containing nucleotide triphosphate hydrolases"/>
    <property type="match status" value="1"/>
</dbReference>
<dbReference type="SUPFAM" id="SSF52540">
    <property type="entry name" value="P-loop containing nucleoside triphosphate hydrolases"/>
    <property type="match status" value="1"/>
</dbReference>
<organism evidence="19 20">
    <name type="scientific">Duganella alba</name>
    <dbReference type="NCBI Taxonomy" id="2666081"/>
    <lineage>
        <taxon>Bacteria</taxon>
        <taxon>Pseudomonadati</taxon>
        <taxon>Pseudomonadota</taxon>
        <taxon>Betaproteobacteria</taxon>
        <taxon>Burkholderiales</taxon>
        <taxon>Oxalobacteraceae</taxon>
        <taxon>Telluria group</taxon>
        <taxon>Duganella</taxon>
    </lineage>
</organism>
<dbReference type="EMBL" id="WKJM01000022">
    <property type="protein sequence ID" value="MRX10587.1"/>
    <property type="molecule type" value="Genomic_DNA"/>
</dbReference>
<keyword evidence="14" id="KW-0175">Coiled coil</keyword>
<evidence type="ECO:0000256" key="13">
    <source>
        <dbReference type="ARBA" id="ARBA00053015"/>
    </source>
</evidence>
<dbReference type="AlphaFoldDB" id="A0A6L5QLN3"/>
<evidence type="ECO:0000256" key="14">
    <source>
        <dbReference type="SAM" id="Coils"/>
    </source>
</evidence>
<dbReference type="InterPro" id="IPR050445">
    <property type="entry name" value="Bact_polysacc_biosynth/exp"/>
</dbReference>
<accession>A0A6L5QLN3</accession>
<dbReference type="InterPro" id="IPR027417">
    <property type="entry name" value="P-loop_NTPase"/>
</dbReference>
<dbReference type="InterPro" id="IPR003856">
    <property type="entry name" value="LPS_length_determ_N"/>
</dbReference>
<evidence type="ECO:0000259" key="18">
    <source>
        <dbReference type="Pfam" id="PF13807"/>
    </source>
</evidence>